<keyword evidence="1" id="KW-0812">Transmembrane</keyword>
<comment type="caution">
    <text evidence="2">The sequence shown here is derived from an EMBL/GenBank/DDBJ whole genome shotgun (WGS) entry which is preliminary data.</text>
</comment>
<accession>A0ABT0I0P4</accession>
<dbReference type="NCBIfam" id="NF040508">
    <property type="entry name" value="LVIS_2131_fam"/>
    <property type="match status" value="1"/>
</dbReference>
<keyword evidence="1" id="KW-1133">Transmembrane helix</keyword>
<name>A0ABT0I0P4_9LACO</name>
<evidence type="ECO:0000313" key="3">
    <source>
        <dbReference type="Proteomes" id="UP001522905"/>
    </source>
</evidence>
<dbReference type="Proteomes" id="UP001522905">
    <property type="component" value="Unassembled WGS sequence"/>
</dbReference>
<organism evidence="2 3">
    <name type="scientific">Apilactobacillus xinyiensis</name>
    <dbReference type="NCBI Taxonomy" id="2841032"/>
    <lineage>
        <taxon>Bacteria</taxon>
        <taxon>Bacillati</taxon>
        <taxon>Bacillota</taxon>
        <taxon>Bacilli</taxon>
        <taxon>Lactobacillales</taxon>
        <taxon>Lactobacillaceae</taxon>
        <taxon>Apilactobacillus</taxon>
    </lineage>
</organism>
<protein>
    <submittedName>
        <fullName evidence="2">LVIS_2131 family protein</fullName>
    </submittedName>
</protein>
<keyword evidence="1" id="KW-0472">Membrane</keyword>
<feature type="transmembrane region" description="Helical" evidence="1">
    <location>
        <begin position="48"/>
        <end position="67"/>
    </location>
</feature>
<feature type="transmembrane region" description="Helical" evidence="1">
    <location>
        <begin position="7"/>
        <end position="28"/>
    </location>
</feature>
<evidence type="ECO:0000313" key="2">
    <source>
        <dbReference type="EMBL" id="MCK8624411.1"/>
    </source>
</evidence>
<dbReference type="InterPro" id="IPR049731">
    <property type="entry name" value="LVIS_2131-like"/>
</dbReference>
<sequence length="212" mass="24679">MKSAWNFVGLILWLFLLFDLLIILFYLFITIRDNKKDNQPVFENCSKYFTHIILNLCLSLGMAYFAFNNKLILNSVITTKAYSPLILDTNGFKSYYIKVNAEKNVNHLNSYSYLSNGKKNVVNSNQAMVLDNNFDNYKSLYKISNKYSNHDLYKSVIIQELDAKTQKAWVVTMQNQYKNNLVNGIGFKAGKLYDQYTVIRVPNSSFIYNENE</sequence>
<dbReference type="EMBL" id="JAJIAO010000002">
    <property type="protein sequence ID" value="MCK8624411.1"/>
    <property type="molecule type" value="Genomic_DNA"/>
</dbReference>
<keyword evidence="3" id="KW-1185">Reference proteome</keyword>
<evidence type="ECO:0000256" key="1">
    <source>
        <dbReference type="SAM" id="Phobius"/>
    </source>
</evidence>
<gene>
    <name evidence="2" type="ORF">LNP07_02675</name>
</gene>
<proteinExistence type="predicted"/>
<dbReference type="RefSeq" id="WP_220728357.1">
    <property type="nucleotide sequence ID" value="NZ_BPLL01000008.1"/>
</dbReference>
<reference evidence="2 3" key="1">
    <citation type="submission" date="2021-11" db="EMBL/GenBank/DDBJ databases">
        <title>Comparative genomics of bee honey and flower isolates.</title>
        <authorList>
            <person name="Bechtner J.D."/>
            <person name="Gallus M.K."/>
            <person name="Ehrmann M."/>
        </authorList>
    </citation>
    <scope>NUCLEOTIDE SEQUENCE [LARGE SCALE GENOMIC DNA]</scope>
    <source>
        <strain evidence="2 3">M161</strain>
    </source>
</reference>